<dbReference type="AlphaFoldDB" id="A0A1V9ADC1"/>
<dbReference type="SMART" id="SM00834">
    <property type="entry name" value="CxxC_CXXC_SSSS"/>
    <property type="match status" value="1"/>
</dbReference>
<dbReference type="Proteomes" id="UP000192591">
    <property type="component" value="Unassembled WGS sequence"/>
</dbReference>
<reference evidence="3 4" key="1">
    <citation type="submission" date="2017-02" db="EMBL/GenBank/DDBJ databases">
        <title>Draft genome of Saccharomonospora sp. 154.</title>
        <authorList>
            <person name="Alonso-Carmona G.S."/>
            <person name="De La Haba R."/>
            <person name="Vera-Gargallo B."/>
            <person name="Sandoval-Trujillo A.H."/>
            <person name="Ramirez-Duran N."/>
            <person name="Ventosa A."/>
        </authorList>
    </citation>
    <scope>NUCLEOTIDE SEQUENCE [LARGE SCALE GENOMIC DNA]</scope>
    <source>
        <strain evidence="3 4">LRS4.154</strain>
    </source>
</reference>
<feature type="compositionally biased region" description="Low complexity" evidence="1">
    <location>
        <begin position="65"/>
        <end position="76"/>
    </location>
</feature>
<evidence type="ECO:0000313" key="3">
    <source>
        <dbReference type="EMBL" id="OQO95127.1"/>
    </source>
</evidence>
<feature type="domain" description="Putative regulatory protein FmdB zinc ribbon" evidence="2">
    <location>
        <begin position="1"/>
        <end position="41"/>
    </location>
</feature>
<dbReference type="EMBL" id="MWIH01000002">
    <property type="protein sequence ID" value="OQO95127.1"/>
    <property type="molecule type" value="Genomic_DNA"/>
</dbReference>
<evidence type="ECO:0000256" key="1">
    <source>
        <dbReference type="SAM" id="MobiDB-lite"/>
    </source>
</evidence>
<dbReference type="STRING" id="1962155.B1813_01105"/>
<dbReference type="InterPro" id="IPR013429">
    <property type="entry name" value="Regulatory_FmdB_Zinc_ribbon"/>
</dbReference>
<evidence type="ECO:0000313" key="4">
    <source>
        <dbReference type="Proteomes" id="UP000192591"/>
    </source>
</evidence>
<sequence>MVIYSYRCAGCGEFDVRLPMGRAGQELPCPVCGAAAARRFGTRGVLRGSAALTRAVEAAEGTAERPGVVSGPSPRSRGPRVSRDPRHARLPRP</sequence>
<protein>
    <recommendedName>
        <fullName evidence="2">Putative regulatory protein FmdB zinc ribbon domain-containing protein</fullName>
    </recommendedName>
</protein>
<proteinExistence type="predicted"/>
<name>A0A1V9ADC1_SACPI</name>
<evidence type="ECO:0000259" key="2">
    <source>
        <dbReference type="SMART" id="SM00834"/>
    </source>
</evidence>
<dbReference type="Pfam" id="PF09723">
    <property type="entry name" value="Zn_ribbon_8"/>
    <property type="match status" value="1"/>
</dbReference>
<accession>A0A1V9ADC1</accession>
<comment type="caution">
    <text evidence="3">The sequence shown here is derived from an EMBL/GenBank/DDBJ whole genome shotgun (WGS) entry which is preliminary data.</text>
</comment>
<dbReference type="NCBIfam" id="TIGR02605">
    <property type="entry name" value="CxxC_CxxC_SSSS"/>
    <property type="match status" value="1"/>
</dbReference>
<feature type="region of interest" description="Disordered" evidence="1">
    <location>
        <begin position="57"/>
        <end position="93"/>
    </location>
</feature>
<organism evidence="3 4">
    <name type="scientific">Saccharomonospora piscinae</name>
    <dbReference type="NCBI Taxonomy" id="687388"/>
    <lineage>
        <taxon>Bacteria</taxon>
        <taxon>Bacillati</taxon>
        <taxon>Actinomycetota</taxon>
        <taxon>Actinomycetes</taxon>
        <taxon>Pseudonocardiales</taxon>
        <taxon>Pseudonocardiaceae</taxon>
        <taxon>Saccharomonospora</taxon>
    </lineage>
</organism>
<keyword evidence="4" id="KW-1185">Reference proteome</keyword>
<gene>
    <name evidence="3" type="ORF">B1813_01105</name>
</gene>